<feature type="compositionally biased region" description="Polar residues" evidence="1">
    <location>
        <begin position="148"/>
        <end position="157"/>
    </location>
</feature>
<keyword evidence="2" id="KW-0472">Membrane</keyword>
<dbReference type="AlphaFoldDB" id="A0A183HNJ8"/>
<sequence>MQVLTGRINLPKTPKRGYCLSQEAEIFHKCRKKLLDSIIQKRTCDFANDEYVITIMNEFNFHGIISLVGVVTNGIPIYALLRMRAINIATYPAQTPKSSRNAAARAVKEEAMLVGRMNDRKTPIRPLPPPRQCIPKQTPAKVNRYPPITTSRNNTPQRIPLRNDLTPKVTTQKTAVNSEAVVRKATVTPKTTVERTAGT</sequence>
<evidence type="ECO:0000256" key="2">
    <source>
        <dbReference type="SAM" id="Phobius"/>
    </source>
</evidence>
<feature type="transmembrane region" description="Helical" evidence="2">
    <location>
        <begin position="59"/>
        <end position="81"/>
    </location>
</feature>
<dbReference type="STRING" id="387005.A0A183HNJ8"/>
<evidence type="ECO:0000313" key="3">
    <source>
        <dbReference type="EMBL" id="VDO58560.1"/>
    </source>
</evidence>
<reference evidence="5" key="1">
    <citation type="submission" date="2016-06" db="UniProtKB">
        <authorList>
            <consortium name="WormBaseParasite"/>
        </authorList>
    </citation>
    <scope>IDENTIFICATION</scope>
</reference>
<dbReference type="Proteomes" id="UP000267606">
    <property type="component" value="Unassembled WGS sequence"/>
</dbReference>
<gene>
    <name evidence="3" type="ORF">OFLC_LOCUS9062</name>
</gene>
<keyword evidence="4" id="KW-1185">Reference proteome</keyword>
<feature type="region of interest" description="Disordered" evidence="1">
    <location>
        <begin position="120"/>
        <end position="162"/>
    </location>
</feature>
<keyword evidence="2" id="KW-0812">Transmembrane</keyword>
<keyword evidence="2" id="KW-1133">Transmembrane helix</keyword>
<evidence type="ECO:0000313" key="5">
    <source>
        <dbReference type="WBParaSite" id="OFLC_0000905901-mRNA-1"/>
    </source>
</evidence>
<reference evidence="3 4" key="2">
    <citation type="submission" date="2018-11" db="EMBL/GenBank/DDBJ databases">
        <authorList>
            <consortium name="Pathogen Informatics"/>
        </authorList>
    </citation>
    <scope>NUCLEOTIDE SEQUENCE [LARGE SCALE GENOMIC DNA]</scope>
</reference>
<protein>
    <submittedName>
        <fullName evidence="5">G_PROTEIN_RECEP_F1_2 domain-containing protein</fullName>
    </submittedName>
</protein>
<accession>A0A183HNJ8</accession>
<organism evidence="5">
    <name type="scientific">Onchocerca flexuosa</name>
    <dbReference type="NCBI Taxonomy" id="387005"/>
    <lineage>
        <taxon>Eukaryota</taxon>
        <taxon>Metazoa</taxon>
        <taxon>Ecdysozoa</taxon>
        <taxon>Nematoda</taxon>
        <taxon>Chromadorea</taxon>
        <taxon>Rhabditida</taxon>
        <taxon>Spirurina</taxon>
        <taxon>Spiruromorpha</taxon>
        <taxon>Filarioidea</taxon>
        <taxon>Onchocercidae</taxon>
        <taxon>Onchocerca</taxon>
    </lineage>
</organism>
<dbReference type="WBParaSite" id="OFLC_0000905901-mRNA-1">
    <property type="protein sequence ID" value="OFLC_0000905901-mRNA-1"/>
    <property type="gene ID" value="OFLC_0000905901"/>
</dbReference>
<proteinExistence type="predicted"/>
<evidence type="ECO:0000256" key="1">
    <source>
        <dbReference type="SAM" id="MobiDB-lite"/>
    </source>
</evidence>
<evidence type="ECO:0000313" key="4">
    <source>
        <dbReference type="Proteomes" id="UP000267606"/>
    </source>
</evidence>
<name>A0A183HNJ8_9BILA</name>
<dbReference type="EMBL" id="UZAJ01010745">
    <property type="protein sequence ID" value="VDO58560.1"/>
    <property type="molecule type" value="Genomic_DNA"/>
</dbReference>